<dbReference type="HAMAP" id="MF_02070">
    <property type="entry name" value="TagA_TarA"/>
    <property type="match status" value="1"/>
</dbReference>
<sequence>MVGKNNVIKVLNVPFLNITKDDFIEKKLMNDIAHRNLRHVVTANPEIVIHAKEHNSYFETIKKADYIVADGIGVILASRVYKTPLPERIAGFEVMEELLKKADLNKYSIYLFGAKEGVAEQAAKRIKSIYKNVSIAGTHHGFVDIDDMQVVDDIRSKKPDIIFVALGYPKQENWIQQHINSFQSGIFIGIGGSIDVWAGVTKRAPALWQKLNIEWLYRFINNPKRIGRFIKLPLFLIEVFRDARKKTRS</sequence>
<organism evidence="6 7">
    <name type="scientific">Allobacillus salarius</name>
    <dbReference type="NCBI Taxonomy" id="1955272"/>
    <lineage>
        <taxon>Bacteria</taxon>
        <taxon>Bacillati</taxon>
        <taxon>Bacillota</taxon>
        <taxon>Bacilli</taxon>
        <taxon>Bacillales</taxon>
        <taxon>Bacillaceae</taxon>
        <taxon>Allobacillus</taxon>
    </lineage>
</organism>
<comment type="similarity">
    <text evidence="5">Belongs to the glycosyltransferase 26 family. TagA/TarA subfamily.</text>
</comment>
<dbReference type="Pfam" id="PF03808">
    <property type="entry name" value="Glyco_tran_WecG"/>
    <property type="match status" value="1"/>
</dbReference>
<dbReference type="GO" id="GO:0019350">
    <property type="term" value="P:teichoic acid biosynthetic process"/>
    <property type="evidence" value="ECO:0007669"/>
    <property type="project" value="UniProtKB-UniRule"/>
</dbReference>
<keyword evidence="4 5" id="KW-0961">Cell wall biogenesis/degradation</keyword>
<comment type="caution">
    <text evidence="6">The sequence shown here is derived from an EMBL/GenBank/DDBJ whole genome shotgun (WGS) entry which is preliminary data.</text>
</comment>
<dbReference type="GO" id="GO:0071555">
    <property type="term" value="P:cell wall organization"/>
    <property type="evidence" value="ECO:0007669"/>
    <property type="project" value="UniProtKB-KW"/>
</dbReference>
<keyword evidence="3 5" id="KW-0777">Teichoic acid biosynthesis</keyword>
<comment type="pathway">
    <text evidence="5">Cell wall biogenesis; teichoic acid biosynthesis.</text>
</comment>
<dbReference type="InterPro" id="IPR004629">
    <property type="entry name" value="WecG_TagA_CpsF"/>
</dbReference>
<dbReference type="PANTHER" id="PTHR34136">
    <property type="match status" value="1"/>
</dbReference>
<dbReference type="CDD" id="cd06533">
    <property type="entry name" value="Glyco_transf_WecG_TagA"/>
    <property type="match status" value="1"/>
</dbReference>
<dbReference type="AlphaFoldDB" id="A0A556PMN5"/>
<name>A0A556PMN5_9BACI</name>
<accession>A0A556PMN5</accession>
<gene>
    <name evidence="6" type="ORF">FPQ13_06285</name>
</gene>
<protein>
    <recommendedName>
        <fullName evidence="5">N-acetylglucosaminyldiphosphoundecaprenol N-acetyl-beta-D-mannosaminyltransferase</fullName>
        <ecNumber evidence="5">2.4.1.187</ecNumber>
    </recommendedName>
    <alternativeName>
        <fullName evidence="5">N-acetylmannosaminyltransferase</fullName>
    </alternativeName>
    <alternativeName>
        <fullName evidence="5">UDP-N-acetylmannosamine transferase</fullName>
    </alternativeName>
    <alternativeName>
        <fullName evidence="5">UDP-N-acetylmannosamine:N-acetylglucosaminyl pyrophosphorylundecaprenol N-acetylmannosaminyltransferase</fullName>
    </alternativeName>
</protein>
<dbReference type="RefSeq" id="WP_144088481.1">
    <property type="nucleotide sequence ID" value="NZ_VMHE01000008.1"/>
</dbReference>
<dbReference type="EC" id="2.4.1.187" evidence="5"/>
<dbReference type="NCBIfam" id="TIGR00696">
    <property type="entry name" value="wecG_tagA_cpsF"/>
    <property type="match status" value="1"/>
</dbReference>
<keyword evidence="1 5" id="KW-0328">Glycosyltransferase</keyword>
<dbReference type="Proteomes" id="UP000316425">
    <property type="component" value="Unassembled WGS sequence"/>
</dbReference>
<dbReference type="UniPathway" id="UPA00632"/>
<dbReference type="InterPro" id="IPR034714">
    <property type="entry name" value="TagA_TarA"/>
</dbReference>
<dbReference type="GO" id="GO:0047244">
    <property type="term" value="F:N-acetylglucosaminyldiphosphoundecaprenol N-acetyl-beta-D-mannosaminyltransferase activity"/>
    <property type="evidence" value="ECO:0007669"/>
    <property type="project" value="UniProtKB-UniRule"/>
</dbReference>
<keyword evidence="7" id="KW-1185">Reference proteome</keyword>
<evidence type="ECO:0000313" key="6">
    <source>
        <dbReference type="EMBL" id="TSJ65656.1"/>
    </source>
</evidence>
<evidence type="ECO:0000256" key="3">
    <source>
        <dbReference type="ARBA" id="ARBA00022944"/>
    </source>
</evidence>
<evidence type="ECO:0000313" key="7">
    <source>
        <dbReference type="Proteomes" id="UP000316425"/>
    </source>
</evidence>
<evidence type="ECO:0000256" key="4">
    <source>
        <dbReference type="ARBA" id="ARBA00023316"/>
    </source>
</evidence>
<evidence type="ECO:0000256" key="1">
    <source>
        <dbReference type="ARBA" id="ARBA00022676"/>
    </source>
</evidence>
<dbReference type="OrthoDB" id="9771846at2"/>
<dbReference type="EMBL" id="VMHE01000008">
    <property type="protein sequence ID" value="TSJ65656.1"/>
    <property type="molecule type" value="Genomic_DNA"/>
</dbReference>
<evidence type="ECO:0000256" key="2">
    <source>
        <dbReference type="ARBA" id="ARBA00022679"/>
    </source>
</evidence>
<keyword evidence="2 5" id="KW-0808">Transferase</keyword>
<comment type="catalytic activity">
    <reaction evidence="5">
        <text>UDP-N-acetyl-alpha-D-mannosamine + N-acetyl-alpha-D-glucosaminyl-di-trans,octa-cis-undecaprenyl diphosphate = N-acetyl-beta-D-mannosaminyl-(1-&gt;4)-N-acetyl-alpha-D-glucosaminyl di-trans,octa-cis-undecaprenyl diphosphate + UDP + H(+)</text>
        <dbReference type="Rhea" id="RHEA:16053"/>
        <dbReference type="ChEBI" id="CHEBI:15378"/>
        <dbReference type="ChEBI" id="CHEBI:58223"/>
        <dbReference type="ChEBI" id="CHEBI:62959"/>
        <dbReference type="ChEBI" id="CHEBI:68623"/>
        <dbReference type="ChEBI" id="CHEBI:132210"/>
        <dbReference type="EC" id="2.4.1.187"/>
    </reaction>
</comment>
<comment type="function">
    <text evidence="5">Catalyzes the conversion of GlcNAc-PP-undecaprenol into ManNAc-GlcNAc-PP-undecaprenol, the first committed lipid intermediate in the de novo synthesis of teichoic acid.</text>
</comment>
<dbReference type="PANTHER" id="PTHR34136:SF1">
    <property type="entry name" value="UDP-N-ACETYL-D-MANNOSAMINURONIC ACID TRANSFERASE"/>
    <property type="match status" value="1"/>
</dbReference>
<proteinExistence type="inferred from homology"/>
<reference evidence="6 7" key="1">
    <citation type="submission" date="2019-07" db="EMBL/GenBank/DDBJ databases">
        <title>Allobacillus sp. nov. SKP isolated from shrimp paste of Euphausiacea.</title>
        <authorList>
            <person name="Kanchanasin P."/>
            <person name="Tanasupawat S."/>
            <person name="Shi W."/>
            <person name="Wu L."/>
            <person name="Ma J."/>
        </authorList>
    </citation>
    <scope>NUCLEOTIDE SEQUENCE [LARGE SCALE GENOMIC DNA]</scope>
    <source>
        <strain evidence="6 7">SKP4-8</strain>
    </source>
</reference>
<evidence type="ECO:0000256" key="5">
    <source>
        <dbReference type="HAMAP-Rule" id="MF_02070"/>
    </source>
</evidence>